<dbReference type="AlphaFoldDB" id="W4VD00"/>
<dbReference type="EMBL" id="BAVS01000001">
    <property type="protein sequence ID" value="GAE91077.1"/>
    <property type="molecule type" value="Genomic_DNA"/>
</dbReference>
<dbReference type="STRING" id="1298598.JCM21714_13"/>
<evidence type="ECO:0000313" key="2">
    <source>
        <dbReference type="Proteomes" id="UP000019102"/>
    </source>
</evidence>
<accession>W4VD00</accession>
<gene>
    <name evidence="1" type="ORF">JCM21714_13</name>
</gene>
<protein>
    <submittedName>
        <fullName evidence="1">Uncharacterized protein</fullName>
    </submittedName>
</protein>
<comment type="caution">
    <text evidence="1">The sequence shown here is derived from an EMBL/GenBank/DDBJ whole genome shotgun (WGS) entry which is preliminary data.</text>
</comment>
<reference evidence="1 2" key="1">
    <citation type="journal article" date="2014" name="Genome Announc.">
        <title>Draft Genome Sequence of the Boron-Tolerant and Moderately Halotolerant Bacterium Gracilibacillus boraciitolerans JCM 21714T.</title>
        <authorList>
            <person name="Ahmed I."/>
            <person name="Oshima K."/>
            <person name="Suda W."/>
            <person name="Kitamura K."/>
            <person name="Iida T."/>
            <person name="Ohmori Y."/>
            <person name="Fujiwara T."/>
            <person name="Hattori M."/>
            <person name="Ohkuma M."/>
        </authorList>
    </citation>
    <scope>NUCLEOTIDE SEQUENCE [LARGE SCALE GENOMIC DNA]</scope>
    <source>
        <strain evidence="1 2">JCM 21714</strain>
    </source>
</reference>
<evidence type="ECO:0000313" key="1">
    <source>
        <dbReference type="EMBL" id="GAE91077.1"/>
    </source>
</evidence>
<proteinExistence type="predicted"/>
<dbReference type="Proteomes" id="UP000019102">
    <property type="component" value="Unassembled WGS sequence"/>
</dbReference>
<sequence>MYKQSLSLFYQVMEDLYLLGFRFTDKLSSLQLGPTIMNDIQIIVANNVQETLDQLFPYHSIQRLKMFQINSVNVLDKMLISSIAWLLREDYEQIFTLFKERGAKKENESENLLQLVQENSFINDEVSQSLNENSISKSSSSKEDSDVLLEPRKVPIINDDKDEQITLNFKEQNLSINIGLAGQAITTLNIEGCNHLIRSLNQIGIKTLNDLSRQLFGLHEQLIGVGPKAVEKFWNS</sequence>
<name>W4VD00_9BACI</name>
<organism evidence="1 2">
    <name type="scientific">Gracilibacillus boraciitolerans JCM 21714</name>
    <dbReference type="NCBI Taxonomy" id="1298598"/>
    <lineage>
        <taxon>Bacteria</taxon>
        <taxon>Bacillati</taxon>
        <taxon>Bacillota</taxon>
        <taxon>Bacilli</taxon>
        <taxon>Bacillales</taxon>
        <taxon>Bacillaceae</taxon>
        <taxon>Gracilibacillus</taxon>
    </lineage>
</organism>
<keyword evidence="2" id="KW-1185">Reference proteome</keyword>